<dbReference type="SMART" id="SM00252">
    <property type="entry name" value="SH2"/>
    <property type="match status" value="2"/>
</dbReference>
<dbReference type="STRING" id="224129.A0A1W4WT21"/>
<dbReference type="Gene3D" id="1.10.510.10">
    <property type="entry name" value="Transferase(Phosphotransferase) domain 1"/>
    <property type="match status" value="1"/>
</dbReference>
<evidence type="ECO:0000259" key="13">
    <source>
        <dbReference type="PROSITE" id="PS50011"/>
    </source>
</evidence>
<accession>A0A1W4WT21</accession>
<feature type="repeat" description="ANK" evidence="8">
    <location>
        <begin position="153"/>
        <end position="185"/>
    </location>
</feature>
<dbReference type="EC" id="2.7.10.2" evidence="11"/>
<dbReference type="Pfam" id="PF00017">
    <property type="entry name" value="SH2"/>
    <property type="match status" value="2"/>
</dbReference>
<dbReference type="GO" id="GO:0002009">
    <property type="term" value="P:morphogenesis of an epithelium"/>
    <property type="evidence" value="ECO:0007669"/>
    <property type="project" value="UniProtKB-ARBA"/>
</dbReference>
<dbReference type="PROSITE" id="PS50011">
    <property type="entry name" value="PROTEIN_KINASE_DOM"/>
    <property type="match status" value="1"/>
</dbReference>
<dbReference type="InterPro" id="IPR011009">
    <property type="entry name" value="Kinase-like_dom_sf"/>
</dbReference>
<evidence type="ECO:0000256" key="8">
    <source>
        <dbReference type="PROSITE-ProRule" id="PRU00023"/>
    </source>
</evidence>
<dbReference type="InterPro" id="IPR036860">
    <property type="entry name" value="SH2_dom_sf"/>
</dbReference>
<reference evidence="15" key="1">
    <citation type="submission" date="2025-08" db="UniProtKB">
        <authorList>
            <consortium name="RefSeq"/>
        </authorList>
    </citation>
    <scope>IDENTIFICATION</scope>
    <source>
        <tissue evidence="15">Entire body</tissue>
    </source>
</reference>
<protein>
    <recommendedName>
        <fullName evidence="11">Tyrosine-protein kinase</fullName>
        <ecNumber evidence="11">2.7.10.2</ecNumber>
    </recommendedName>
</protein>
<evidence type="ECO:0000313" key="14">
    <source>
        <dbReference type="Proteomes" id="UP000192223"/>
    </source>
</evidence>
<dbReference type="SMART" id="SM00219">
    <property type="entry name" value="TyrKc"/>
    <property type="match status" value="1"/>
</dbReference>
<dbReference type="PROSITE" id="PS50001">
    <property type="entry name" value="SH2"/>
    <property type="match status" value="2"/>
</dbReference>
<dbReference type="SUPFAM" id="SSF55550">
    <property type="entry name" value="SH2 domain"/>
    <property type="match status" value="2"/>
</dbReference>
<feature type="binding site" evidence="10">
    <location>
        <position position="500"/>
    </location>
    <ligand>
        <name>ATP</name>
        <dbReference type="ChEBI" id="CHEBI:30616"/>
    </ligand>
</feature>
<dbReference type="Pfam" id="PF00023">
    <property type="entry name" value="Ank"/>
    <property type="match status" value="1"/>
</dbReference>
<keyword evidence="1" id="KW-0597">Phosphoprotein</keyword>
<sequence>MSNKEDDNICWYHGKLTREAAESVLLERKDCDGYFLVRDCNTSDGDFVLSVVHNSQVNHYQIRRHTDDIFFSLQENTKIHGLESLIEYYQENSDGINADGLKLTVPCKGEAPPHNCRRHGRTNLLHRATSQGNYKVVSEMLKTGYRHEAKNKDGQTAVHIASMKGQDDILAILIEHGANVNCRDTAGFTPLHYACQNNFASTVRLLVQSGKANIQARNTENGWVPLHEAASRGHKDVVKELLSLNAPVLPRTNDEHLPFQLARENGHTQCAEILENYRSPPAKSSKNHWYHGTLDRQEAEATIKKFSMTNGAFLIRYSDRNQATVLTIVNENQFYHYIIRKQDKYLYIDSGPFLDSLEHVVDYYSFTPDGLPTTLQIPVPPKPKPPVPECSTMPRPKKTLLSTSRSVQEICQGEEAQINDFNTLPSHLSTLKFTTQITPKSLNNNNNYVTEINGDLLQNNSYIPPENLTLGKIIGEGEFGSVHEGMYVKNNGEQVKVAIKTLRNQHIDTNKGAFLSEAQVMMKLNHHCVVKLIGLSVGNSFFMVQELVALGSMLSYIICNKISINPDHEFKIWAAQIACGMKYLEEQRFVHRDLAARNILLASKYQAKISDFGLSRAVGADHEYYRAMRGGKWPLKWYAPESYNFGTFSLASDVWSFGVTLWEMYSFGQQPYGERKGAEAIEAIENGERLPQPANCPSRIYEVMLRCWSYNSDKRPTFSELFDIFANDTDYANFSEILSNVNLTQIV</sequence>
<dbReference type="InterPro" id="IPR000719">
    <property type="entry name" value="Prot_kinase_dom"/>
</dbReference>
<keyword evidence="4 11" id="KW-0418">Kinase</keyword>
<evidence type="ECO:0000259" key="12">
    <source>
        <dbReference type="PROSITE" id="PS50001"/>
    </source>
</evidence>
<dbReference type="InterPro" id="IPR036770">
    <property type="entry name" value="Ankyrin_rpt-contain_sf"/>
</dbReference>
<dbReference type="PROSITE" id="PS00107">
    <property type="entry name" value="PROTEIN_KINASE_ATP"/>
    <property type="match status" value="1"/>
</dbReference>
<feature type="domain" description="SH2" evidence="12">
    <location>
        <begin position="11"/>
        <end position="107"/>
    </location>
</feature>
<keyword evidence="6 11" id="KW-0829">Tyrosine-protein kinase</keyword>
<dbReference type="OrthoDB" id="67310at2759"/>
<dbReference type="GeneID" id="108738227"/>
<dbReference type="Proteomes" id="UP000192223">
    <property type="component" value="Unplaced"/>
</dbReference>
<dbReference type="PROSITE" id="PS50297">
    <property type="entry name" value="ANK_REP_REGION"/>
    <property type="match status" value="3"/>
</dbReference>
<evidence type="ECO:0000256" key="10">
    <source>
        <dbReference type="PROSITE-ProRule" id="PRU10141"/>
    </source>
</evidence>
<dbReference type="Gene3D" id="3.30.200.20">
    <property type="entry name" value="Phosphorylase Kinase, domain 1"/>
    <property type="match status" value="1"/>
</dbReference>
<dbReference type="PRINTS" id="PR00109">
    <property type="entry name" value="TYRKINASE"/>
</dbReference>
<dbReference type="GO" id="GO:0004715">
    <property type="term" value="F:non-membrane spanning protein tyrosine kinase activity"/>
    <property type="evidence" value="ECO:0007669"/>
    <property type="project" value="UniProtKB-EC"/>
</dbReference>
<evidence type="ECO:0000256" key="5">
    <source>
        <dbReference type="ARBA" id="ARBA00022840"/>
    </source>
</evidence>
<comment type="catalytic activity">
    <reaction evidence="7 11">
        <text>L-tyrosyl-[protein] + ATP = O-phospho-L-tyrosyl-[protein] + ADP + H(+)</text>
        <dbReference type="Rhea" id="RHEA:10596"/>
        <dbReference type="Rhea" id="RHEA-COMP:10136"/>
        <dbReference type="Rhea" id="RHEA-COMP:20101"/>
        <dbReference type="ChEBI" id="CHEBI:15378"/>
        <dbReference type="ChEBI" id="CHEBI:30616"/>
        <dbReference type="ChEBI" id="CHEBI:46858"/>
        <dbReference type="ChEBI" id="CHEBI:61978"/>
        <dbReference type="ChEBI" id="CHEBI:456216"/>
        <dbReference type="EC" id="2.7.10.2"/>
    </reaction>
</comment>
<dbReference type="InterPro" id="IPR002110">
    <property type="entry name" value="Ankyrin_rpt"/>
</dbReference>
<dbReference type="FunCoup" id="A0A1W4WT21">
    <property type="interactions" value="156"/>
</dbReference>
<dbReference type="GO" id="GO:0007165">
    <property type="term" value="P:signal transduction"/>
    <property type="evidence" value="ECO:0007669"/>
    <property type="project" value="UniProtKB-ARBA"/>
</dbReference>
<dbReference type="InterPro" id="IPR017441">
    <property type="entry name" value="Protein_kinase_ATP_BS"/>
</dbReference>
<dbReference type="InterPro" id="IPR001245">
    <property type="entry name" value="Ser-Thr/Tyr_kinase_cat_dom"/>
</dbReference>
<keyword evidence="3 10" id="KW-0547">Nucleotide-binding</keyword>
<feature type="repeat" description="ANK" evidence="8">
    <location>
        <begin position="186"/>
        <end position="210"/>
    </location>
</feature>
<dbReference type="RefSeq" id="XP_018327039.1">
    <property type="nucleotide sequence ID" value="XM_018471537.2"/>
</dbReference>
<evidence type="ECO:0000256" key="6">
    <source>
        <dbReference type="ARBA" id="ARBA00023137"/>
    </source>
</evidence>
<feature type="domain" description="Protein kinase" evidence="13">
    <location>
        <begin position="468"/>
        <end position="734"/>
    </location>
</feature>
<gene>
    <name evidence="15" type="primary">LOC108738227</name>
</gene>
<keyword evidence="2 11" id="KW-0808">Transferase</keyword>
<evidence type="ECO:0000256" key="1">
    <source>
        <dbReference type="ARBA" id="ARBA00022553"/>
    </source>
</evidence>
<feature type="repeat" description="ANK" evidence="8">
    <location>
        <begin position="221"/>
        <end position="253"/>
    </location>
</feature>
<dbReference type="AlphaFoldDB" id="A0A1W4WT21"/>
<evidence type="ECO:0000256" key="9">
    <source>
        <dbReference type="PROSITE-ProRule" id="PRU00191"/>
    </source>
</evidence>
<feature type="domain" description="SH2" evidence="12">
    <location>
        <begin position="289"/>
        <end position="379"/>
    </location>
</feature>
<keyword evidence="9" id="KW-0727">SH2 domain</keyword>
<evidence type="ECO:0000256" key="7">
    <source>
        <dbReference type="ARBA" id="ARBA00051245"/>
    </source>
</evidence>
<dbReference type="PANTHER" id="PTHR24418">
    <property type="entry name" value="TYROSINE-PROTEIN KINASE"/>
    <property type="match status" value="1"/>
</dbReference>
<evidence type="ECO:0000256" key="11">
    <source>
        <dbReference type="RuleBase" id="RU362096"/>
    </source>
</evidence>
<dbReference type="FunFam" id="1.10.510.10:FF:000027">
    <property type="entry name" value="Receptor protein-tyrosine kinase"/>
    <property type="match status" value="1"/>
</dbReference>
<dbReference type="GO" id="GO:0005524">
    <property type="term" value="F:ATP binding"/>
    <property type="evidence" value="ECO:0007669"/>
    <property type="project" value="UniProtKB-UniRule"/>
</dbReference>
<dbReference type="Pfam" id="PF07714">
    <property type="entry name" value="PK_Tyr_Ser-Thr"/>
    <property type="match status" value="1"/>
</dbReference>
<dbReference type="SUPFAM" id="SSF56112">
    <property type="entry name" value="Protein kinase-like (PK-like)"/>
    <property type="match status" value="1"/>
</dbReference>
<dbReference type="InParanoid" id="A0A1W4WT21"/>
<dbReference type="PROSITE" id="PS00109">
    <property type="entry name" value="PROTEIN_KINASE_TYR"/>
    <property type="match status" value="1"/>
</dbReference>
<evidence type="ECO:0000256" key="4">
    <source>
        <dbReference type="ARBA" id="ARBA00022777"/>
    </source>
</evidence>
<dbReference type="KEGG" id="apln:108738227"/>
<keyword evidence="14" id="KW-1185">Reference proteome</keyword>
<name>A0A1W4WT21_AGRPL</name>
<proteinExistence type="inferred from homology"/>
<dbReference type="InterPro" id="IPR050198">
    <property type="entry name" value="Non-receptor_tyrosine_kinases"/>
</dbReference>
<dbReference type="Gene3D" id="1.25.40.20">
    <property type="entry name" value="Ankyrin repeat-containing domain"/>
    <property type="match status" value="2"/>
</dbReference>
<evidence type="ECO:0000256" key="2">
    <source>
        <dbReference type="ARBA" id="ARBA00022679"/>
    </source>
</evidence>
<organism evidence="14 15">
    <name type="scientific">Agrilus planipennis</name>
    <name type="common">Emerald ash borer</name>
    <name type="synonym">Agrilus marcopoli</name>
    <dbReference type="NCBI Taxonomy" id="224129"/>
    <lineage>
        <taxon>Eukaryota</taxon>
        <taxon>Metazoa</taxon>
        <taxon>Ecdysozoa</taxon>
        <taxon>Arthropoda</taxon>
        <taxon>Hexapoda</taxon>
        <taxon>Insecta</taxon>
        <taxon>Pterygota</taxon>
        <taxon>Neoptera</taxon>
        <taxon>Endopterygota</taxon>
        <taxon>Coleoptera</taxon>
        <taxon>Polyphaga</taxon>
        <taxon>Elateriformia</taxon>
        <taxon>Buprestoidea</taxon>
        <taxon>Buprestidae</taxon>
        <taxon>Agrilinae</taxon>
        <taxon>Agrilus</taxon>
    </lineage>
</organism>
<dbReference type="InterPro" id="IPR008266">
    <property type="entry name" value="Tyr_kinase_AS"/>
</dbReference>
<keyword evidence="8" id="KW-0040">ANK repeat</keyword>
<dbReference type="InterPro" id="IPR000980">
    <property type="entry name" value="SH2"/>
</dbReference>
<evidence type="ECO:0000313" key="15">
    <source>
        <dbReference type="RefSeq" id="XP_018327039.1"/>
    </source>
</evidence>
<dbReference type="Pfam" id="PF12796">
    <property type="entry name" value="Ank_2"/>
    <property type="match status" value="1"/>
</dbReference>
<comment type="similarity">
    <text evidence="11">Belongs to the protein kinase superfamily. Tyr protein kinase family.</text>
</comment>
<dbReference type="SUPFAM" id="SSF48403">
    <property type="entry name" value="Ankyrin repeat"/>
    <property type="match status" value="1"/>
</dbReference>
<dbReference type="SMART" id="SM00248">
    <property type="entry name" value="ANK"/>
    <property type="match status" value="5"/>
</dbReference>
<evidence type="ECO:0000256" key="3">
    <source>
        <dbReference type="ARBA" id="ARBA00022741"/>
    </source>
</evidence>
<keyword evidence="5 10" id="KW-0067">ATP-binding</keyword>
<dbReference type="PRINTS" id="PR00401">
    <property type="entry name" value="SH2DOMAIN"/>
</dbReference>
<dbReference type="GO" id="GO:0071944">
    <property type="term" value="C:cell periphery"/>
    <property type="evidence" value="ECO:0007669"/>
    <property type="project" value="UniProtKB-ARBA"/>
</dbReference>
<dbReference type="PROSITE" id="PS50088">
    <property type="entry name" value="ANK_REPEAT"/>
    <property type="match status" value="3"/>
</dbReference>
<dbReference type="InterPro" id="IPR020635">
    <property type="entry name" value="Tyr_kinase_cat_dom"/>
</dbReference>
<dbReference type="Gene3D" id="3.30.505.10">
    <property type="entry name" value="SH2 domain"/>
    <property type="match status" value="2"/>
</dbReference>